<comment type="caution">
    <text evidence="2">The sequence shown here is derived from an EMBL/GenBank/DDBJ whole genome shotgun (WGS) entry which is preliminary data.</text>
</comment>
<dbReference type="STRING" id="1314790.A0A1Y1YXA5"/>
<gene>
    <name evidence="2" type="ORF">K493DRAFT_208133</name>
</gene>
<dbReference type="InterPro" id="IPR013878">
    <property type="entry name" value="Mo25"/>
</dbReference>
<evidence type="ECO:0000256" key="1">
    <source>
        <dbReference type="ARBA" id="ARBA00011012"/>
    </source>
</evidence>
<dbReference type="GO" id="GO:0043539">
    <property type="term" value="F:protein serine/threonine kinase activator activity"/>
    <property type="evidence" value="ECO:0007669"/>
    <property type="project" value="TreeGrafter"/>
</dbReference>
<dbReference type="InterPro" id="IPR016024">
    <property type="entry name" value="ARM-type_fold"/>
</dbReference>
<dbReference type="InParanoid" id="A0A1Y1YXA5"/>
<organism evidence="2 3">
    <name type="scientific">Basidiobolus meristosporus CBS 931.73</name>
    <dbReference type="NCBI Taxonomy" id="1314790"/>
    <lineage>
        <taxon>Eukaryota</taxon>
        <taxon>Fungi</taxon>
        <taxon>Fungi incertae sedis</taxon>
        <taxon>Zoopagomycota</taxon>
        <taxon>Entomophthoromycotina</taxon>
        <taxon>Basidiobolomycetes</taxon>
        <taxon>Basidiobolales</taxon>
        <taxon>Basidiobolaceae</taxon>
        <taxon>Basidiobolus</taxon>
    </lineage>
</organism>
<dbReference type="FunCoup" id="A0A1Y1YXA5">
    <property type="interactions" value="290"/>
</dbReference>
<keyword evidence="3" id="KW-1185">Reference proteome</keyword>
<dbReference type="Gene3D" id="1.25.10.10">
    <property type="entry name" value="Leucine-rich Repeat Variant"/>
    <property type="match status" value="1"/>
</dbReference>
<accession>A0A1Y1YXA5</accession>
<dbReference type="AlphaFoldDB" id="A0A1Y1YXA5"/>
<dbReference type="GO" id="GO:0035556">
    <property type="term" value="P:intracellular signal transduction"/>
    <property type="evidence" value="ECO:0007669"/>
    <property type="project" value="TreeGrafter"/>
</dbReference>
<dbReference type="Pfam" id="PF08569">
    <property type="entry name" value="Mo25"/>
    <property type="match status" value="1"/>
</dbReference>
<dbReference type="PANTHER" id="PTHR10182">
    <property type="entry name" value="CALCIUM-BINDING PROTEIN 39-RELATED"/>
    <property type="match status" value="1"/>
</dbReference>
<reference evidence="2 3" key="1">
    <citation type="submission" date="2016-07" db="EMBL/GenBank/DDBJ databases">
        <title>Pervasive Adenine N6-methylation of Active Genes in Fungi.</title>
        <authorList>
            <consortium name="DOE Joint Genome Institute"/>
            <person name="Mondo S.J."/>
            <person name="Dannebaum R.O."/>
            <person name="Kuo R.C."/>
            <person name="Labutti K."/>
            <person name="Haridas S."/>
            <person name="Kuo A."/>
            <person name="Salamov A."/>
            <person name="Ahrendt S.R."/>
            <person name="Lipzen A."/>
            <person name="Sullivan W."/>
            <person name="Andreopoulos W.B."/>
            <person name="Clum A."/>
            <person name="Lindquist E."/>
            <person name="Daum C."/>
            <person name="Ramamoorthy G.K."/>
            <person name="Gryganskyi A."/>
            <person name="Culley D."/>
            <person name="Magnuson J.K."/>
            <person name="James T.Y."/>
            <person name="O'Malley M.A."/>
            <person name="Stajich J.E."/>
            <person name="Spatafora J.W."/>
            <person name="Visel A."/>
            <person name="Grigoriev I.V."/>
        </authorList>
    </citation>
    <scope>NUCLEOTIDE SEQUENCE [LARGE SCALE GENOMIC DNA]</scope>
    <source>
        <strain evidence="2 3">CBS 931.73</strain>
    </source>
</reference>
<comment type="similarity">
    <text evidence="1">Belongs to the Mo25 family.</text>
</comment>
<protein>
    <submittedName>
        <fullName evidence="2">Mo25-like protein</fullName>
    </submittedName>
</protein>
<dbReference type="Proteomes" id="UP000193498">
    <property type="component" value="Unassembled WGS sequence"/>
</dbReference>
<proteinExistence type="inferred from homology"/>
<evidence type="ECO:0000313" key="2">
    <source>
        <dbReference type="EMBL" id="ORY02514.1"/>
    </source>
</evidence>
<evidence type="ECO:0000313" key="3">
    <source>
        <dbReference type="Proteomes" id="UP000193498"/>
    </source>
</evidence>
<dbReference type="InterPro" id="IPR011989">
    <property type="entry name" value="ARM-like"/>
</dbReference>
<name>A0A1Y1YXA5_9FUNG</name>
<dbReference type="SUPFAM" id="SSF48371">
    <property type="entry name" value="ARM repeat"/>
    <property type="match status" value="1"/>
</dbReference>
<dbReference type="OrthoDB" id="609103at2759"/>
<dbReference type="PANTHER" id="PTHR10182:SF3">
    <property type="entry name" value="PROTEIN MO25"/>
    <property type="match status" value="1"/>
</dbReference>
<sequence length="326" mass="37873">MSFLFKPKPKSPQLIVQSVRDSLYRIDGPDWKKATDEVTKTLQILREMLKEGDGTHLATQVAQEIHKADLLQLLILKLPSLEFETKKDVVSIFGLLLRSQLGHRHPTVDYLSENRTRCSPYFTGTFDNPEIALNCGTILKDCVKYPPLTKVLLDSPEFYKFFKYIQSDTFDISSNAFSTFKDILTRQKELSSTFLVKEYDKFFEHFYQLLMSANYVTKRQSLKLLSEILMSRTNFEVMTRFIGCPENLKTIMNLLHDPSKSVQIEAYHVFKVFVANPHKPPAIAEILRKNQEKLVAYLNNLSDGRNDEMKFNEEKTYLLRIIHQLT</sequence>
<dbReference type="EMBL" id="MCFE01000056">
    <property type="protein sequence ID" value="ORY02514.1"/>
    <property type="molecule type" value="Genomic_DNA"/>
</dbReference>